<sequence length="191" mass="21465">MKLLFAAILLLFSPYVRGQNVNKQHIDEWLIKCDSAYTASKIWGYAFNNVVYEAKDSVRLDNDLKSLANNNLLSIDPFWNEELLPTTENPGKLLVLIVTKGKQSVKDKEGILKTALSKYAKPELSQKPVDSASTEPVLLINGKPISPTDCYAELSKLTIDSITDIYYSKHPVPKEYYSQNAKNGIIAVWIK</sequence>
<dbReference type="Proteomes" id="UP001204376">
    <property type="component" value="Unassembled WGS sequence"/>
</dbReference>
<keyword evidence="3" id="KW-1185">Reference proteome</keyword>
<organism evidence="2 3">
    <name type="scientific">Mucilaginibacter aquariorum</name>
    <dbReference type="NCBI Taxonomy" id="2967225"/>
    <lineage>
        <taxon>Bacteria</taxon>
        <taxon>Pseudomonadati</taxon>
        <taxon>Bacteroidota</taxon>
        <taxon>Sphingobacteriia</taxon>
        <taxon>Sphingobacteriales</taxon>
        <taxon>Sphingobacteriaceae</taxon>
        <taxon>Mucilaginibacter</taxon>
    </lineage>
</organism>
<dbReference type="RefSeq" id="WP_256538816.1">
    <property type="nucleotide sequence ID" value="NZ_JANHOH010000002.1"/>
</dbReference>
<dbReference type="EMBL" id="JANHOH010000002">
    <property type="protein sequence ID" value="MCQ6958618.1"/>
    <property type="molecule type" value="Genomic_DNA"/>
</dbReference>
<name>A0ABT1T2C3_9SPHI</name>
<comment type="caution">
    <text evidence="2">The sequence shown here is derived from an EMBL/GenBank/DDBJ whole genome shotgun (WGS) entry which is preliminary data.</text>
</comment>
<feature type="chain" id="PRO_5045759647" evidence="1">
    <location>
        <begin position="19"/>
        <end position="191"/>
    </location>
</feature>
<gene>
    <name evidence="2" type="ORF">NPE20_11635</name>
</gene>
<evidence type="ECO:0000256" key="1">
    <source>
        <dbReference type="SAM" id="SignalP"/>
    </source>
</evidence>
<reference evidence="2 3" key="1">
    <citation type="submission" date="2022-07" db="EMBL/GenBank/DDBJ databases">
        <title>Mucilaginibacter sp. JC4.</title>
        <authorList>
            <person name="Le V."/>
            <person name="Ko S.-R."/>
            <person name="Ahn C.-Y."/>
            <person name="Oh H.-M."/>
        </authorList>
    </citation>
    <scope>NUCLEOTIDE SEQUENCE [LARGE SCALE GENOMIC DNA]</scope>
    <source>
        <strain evidence="2 3">JC4</strain>
    </source>
</reference>
<accession>A0ABT1T2C3</accession>
<protein>
    <submittedName>
        <fullName evidence="2">Uncharacterized protein</fullName>
    </submittedName>
</protein>
<evidence type="ECO:0000313" key="3">
    <source>
        <dbReference type="Proteomes" id="UP001204376"/>
    </source>
</evidence>
<keyword evidence="1" id="KW-0732">Signal</keyword>
<feature type="signal peptide" evidence="1">
    <location>
        <begin position="1"/>
        <end position="18"/>
    </location>
</feature>
<evidence type="ECO:0000313" key="2">
    <source>
        <dbReference type="EMBL" id="MCQ6958618.1"/>
    </source>
</evidence>
<proteinExistence type="predicted"/>